<name>A0A7W6E1G4_9RHOB</name>
<feature type="signal peptide" evidence="5">
    <location>
        <begin position="1"/>
        <end position="17"/>
    </location>
</feature>
<keyword evidence="1 5" id="KW-0732">Signal</keyword>
<comment type="caution">
    <text evidence="7">The sequence shown here is derived from an EMBL/GenBank/DDBJ whole genome shotgun (WGS) entry which is preliminary data.</text>
</comment>
<feature type="chain" id="PRO_5031347720" description="C-type lysozyme inhibitor domain-containing protein" evidence="5">
    <location>
        <begin position="18"/>
        <end position="140"/>
    </location>
</feature>
<evidence type="ECO:0000256" key="4">
    <source>
        <dbReference type="ARBA" id="ARBA00023288"/>
    </source>
</evidence>
<reference evidence="7 8" key="1">
    <citation type="submission" date="2020-08" db="EMBL/GenBank/DDBJ databases">
        <title>Genomic Encyclopedia of Type Strains, Phase IV (KMG-IV): sequencing the most valuable type-strain genomes for metagenomic binning, comparative biology and taxonomic classification.</title>
        <authorList>
            <person name="Goeker M."/>
        </authorList>
    </citation>
    <scope>NUCLEOTIDE SEQUENCE [LARGE SCALE GENOMIC DNA]</scope>
    <source>
        <strain evidence="7 8">DSM 102234</strain>
    </source>
</reference>
<evidence type="ECO:0000256" key="5">
    <source>
        <dbReference type="SAM" id="SignalP"/>
    </source>
</evidence>
<evidence type="ECO:0000256" key="2">
    <source>
        <dbReference type="ARBA" id="ARBA00023136"/>
    </source>
</evidence>
<dbReference type="SUPFAM" id="SSF141488">
    <property type="entry name" value="YdhA-like"/>
    <property type="match status" value="1"/>
</dbReference>
<evidence type="ECO:0000256" key="1">
    <source>
        <dbReference type="ARBA" id="ARBA00022729"/>
    </source>
</evidence>
<keyword evidence="8" id="KW-1185">Reference proteome</keyword>
<evidence type="ECO:0000259" key="6">
    <source>
        <dbReference type="Pfam" id="PF09864"/>
    </source>
</evidence>
<dbReference type="InterPro" id="IPR036328">
    <property type="entry name" value="MliC_sf"/>
</dbReference>
<accession>A0A7W6E1G4</accession>
<evidence type="ECO:0000256" key="3">
    <source>
        <dbReference type="ARBA" id="ARBA00023139"/>
    </source>
</evidence>
<proteinExistence type="predicted"/>
<dbReference type="InterPro" id="IPR018660">
    <property type="entry name" value="MliC"/>
</dbReference>
<gene>
    <name evidence="7" type="ORF">GGR95_000597</name>
</gene>
<protein>
    <recommendedName>
        <fullName evidence="6">C-type lysozyme inhibitor domain-containing protein</fullName>
    </recommendedName>
</protein>
<evidence type="ECO:0000313" key="7">
    <source>
        <dbReference type="EMBL" id="MBB3992978.1"/>
    </source>
</evidence>
<keyword evidence="2" id="KW-0472">Membrane</keyword>
<dbReference type="AlphaFoldDB" id="A0A7W6E1G4"/>
<sequence length="140" mass="15426">MKTSLIPLLAFSLFLAACDEPMISDEIPVSERGNWNNKSSGQLTLTNGSNWNGGGSNWQPNRPNTFGISCPYADPYVVTYVSKNRDAIRTDFGGSRILPRVQAANGEKFSSGEYEIWLNGDQALLTNYLGNTVQCRVTTR</sequence>
<feature type="domain" description="C-type lysozyme inhibitor" evidence="6">
    <location>
        <begin position="70"/>
        <end position="132"/>
    </location>
</feature>
<evidence type="ECO:0000313" key="8">
    <source>
        <dbReference type="Proteomes" id="UP000530268"/>
    </source>
</evidence>
<organism evidence="7 8">
    <name type="scientific">Sulfitobacter undariae</name>
    <dbReference type="NCBI Taxonomy" id="1563671"/>
    <lineage>
        <taxon>Bacteria</taxon>
        <taxon>Pseudomonadati</taxon>
        <taxon>Pseudomonadota</taxon>
        <taxon>Alphaproteobacteria</taxon>
        <taxon>Rhodobacterales</taxon>
        <taxon>Roseobacteraceae</taxon>
        <taxon>Sulfitobacter</taxon>
    </lineage>
</organism>
<dbReference type="EMBL" id="JACIEI010000001">
    <property type="protein sequence ID" value="MBB3992978.1"/>
    <property type="molecule type" value="Genomic_DNA"/>
</dbReference>
<keyword evidence="4" id="KW-0449">Lipoprotein</keyword>
<dbReference type="Pfam" id="PF09864">
    <property type="entry name" value="MliC"/>
    <property type="match status" value="1"/>
</dbReference>
<dbReference type="RefSeq" id="WP_184562555.1">
    <property type="nucleotide sequence ID" value="NZ_JACIEI010000001.1"/>
</dbReference>
<dbReference type="Proteomes" id="UP000530268">
    <property type="component" value="Unassembled WGS sequence"/>
</dbReference>
<dbReference type="Gene3D" id="2.40.128.200">
    <property type="match status" value="1"/>
</dbReference>
<dbReference type="PROSITE" id="PS51257">
    <property type="entry name" value="PROKAR_LIPOPROTEIN"/>
    <property type="match status" value="1"/>
</dbReference>
<keyword evidence="3" id="KW-0564">Palmitate</keyword>